<dbReference type="Gene3D" id="3.40.50.300">
    <property type="entry name" value="P-loop containing nucleotide triphosphate hydrolases"/>
    <property type="match status" value="1"/>
</dbReference>
<dbReference type="InterPro" id="IPR027417">
    <property type="entry name" value="P-loop_NTPase"/>
</dbReference>
<comment type="subcellular location">
    <subcellularLocation>
        <location evidence="8">Cytoplasm</location>
    </subcellularLocation>
</comment>
<dbReference type="GO" id="GO:0042254">
    <property type="term" value="P:ribosome biogenesis"/>
    <property type="evidence" value="ECO:0007669"/>
    <property type="project" value="UniProtKB-UniRule"/>
</dbReference>
<dbReference type="Pfam" id="PF01926">
    <property type="entry name" value="MMR_HSR1"/>
    <property type="match status" value="1"/>
</dbReference>
<dbReference type="InterPro" id="IPR006074">
    <property type="entry name" value="GTP1-OBG_CS"/>
</dbReference>
<evidence type="ECO:0000256" key="6">
    <source>
        <dbReference type="ARBA" id="ARBA00022842"/>
    </source>
</evidence>
<evidence type="ECO:0000313" key="11">
    <source>
        <dbReference type="EMBL" id="SLM19752.1"/>
    </source>
</evidence>
<evidence type="ECO:0000256" key="5">
    <source>
        <dbReference type="ARBA" id="ARBA00022801"/>
    </source>
</evidence>
<dbReference type="NCBIfam" id="NF008955">
    <property type="entry name" value="PRK12297.1"/>
    <property type="match status" value="1"/>
</dbReference>
<dbReference type="InterPro" id="IPR045086">
    <property type="entry name" value="OBG_GTPase"/>
</dbReference>
<evidence type="ECO:0000256" key="4">
    <source>
        <dbReference type="ARBA" id="ARBA00022741"/>
    </source>
</evidence>
<dbReference type="EMBL" id="FWDO01000007">
    <property type="protein sequence ID" value="SLM19752.1"/>
    <property type="molecule type" value="Genomic_DNA"/>
</dbReference>
<evidence type="ECO:0000256" key="2">
    <source>
        <dbReference type="ARBA" id="ARBA00022490"/>
    </source>
</evidence>
<evidence type="ECO:0000259" key="10">
    <source>
        <dbReference type="PROSITE" id="PS51883"/>
    </source>
</evidence>
<dbReference type="HAMAP" id="MF_01454">
    <property type="entry name" value="GTPase_Obg"/>
    <property type="match status" value="1"/>
</dbReference>
<dbReference type="PROSITE" id="PS00905">
    <property type="entry name" value="GTP1_OBG"/>
    <property type="match status" value="1"/>
</dbReference>
<comment type="cofactor">
    <cofactor evidence="8">
        <name>Mg(2+)</name>
        <dbReference type="ChEBI" id="CHEBI:18420"/>
    </cofactor>
</comment>
<keyword evidence="5 8" id="KW-0378">Hydrolase</keyword>
<dbReference type="PANTHER" id="PTHR11702:SF31">
    <property type="entry name" value="MITOCHONDRIAL RIBOSOME-ASSOCIATED GTPASE 2"/>
    <property type="match status" value="1"/>
</dbReference>
<feature type="domain" description="OBG-type G" evidence="9">
    <location>
        <begin position="172"/>
        <end position="337"/>
    </location>
</feature>
<dbReference type="InterPro" id="IPR031167">
    <property type="entry name" value="G_OBG"/>
</dbReference>
<sequence>MIKFADEAIITVASGKGGDGCVAFRREKFIPLGGPAGGDGGRGGDVIFVLKRNLRTLAYLRYRQVFKAQNGQPGMGKNMHGGDGEDVVIEVPPGTIVRDADTDEILKDFSARRGRDGNSASSDEELWFFLKGGKGGWGNTHFKNSVNQAPRFAQPGQPGQERRLKVELSLIADIGLVGFPNAGKSSLLDYFTNARPKIAPYPFTTKIPNLGVLTVNERDVIIADIPGIIEGAHEGAGLGLRFLKHVARTACLAFLIDLSEENWRIAFPTLLRELDLFSPELAKKPRILLGTKMDLPEAQEHFAKFKATFPRENVYGISVFSGFGLDALKQVFFEQVVEYETREEGKESIAERLFDEIEFDDEGLYE</sequence>
<keyword evidence="7 8" id="KW-0342">GTP-binding</keyword>
<feature type="domain" description="Obg" evidence="10">
    <location>
        <begin position="2"/>
        <end position="171"/>
    </location>
</feature>
<dbReference type="GO" id="GO:0005737">
    <property type="term" value="C:cytoplasm"/>
    <property type="evidence" value="ECO:0007669"/>
    <property type="project" value="UniProtKB-SubCell"/>
</dbReference>
<feature type="binding site" evidence="8">
    <location>
        <begin position="178"/>
        <end position="185"/>
    </location>
    <ligand>
        <name>GTP</name>
        <dbReference type="ChEBI" id="CHEBI:37565"/>
    </ligand>
</feature>
<protein>
    <recommendedName>
        <fullName evidence="8">GTPase Obg</fullName>
        <ecNumber evidence="8">3.6.5.-</ecNumber>
    </recommendedName>
    <alternativeName>
        <fullName evidence="8">GTP-binding protein Obg</fullName>
    </alternativeName>
</protein>
<feature type="binding site" evidence="8">
    <location>
        <position position="185"/>
    </location>
    <ligand>
        <name>Mg(2+)</name>
        <dbReference type="ChEBI" id="CHEBI:18420"/>
    </ligand>
</feature>
<keyword evidence="4 8" id="KW-0547">Nucleotide-binding</keyword>
<comment type="subunit">
    <text evidence="8">Monomer.</text>
</comment>
<dbReference type="InterPro" id="IPR014100">
    <property type="entry name" value="GTP-bd_Obg/CgtA"/>
</dbReference>
<comment type="function">
    <text evidence="8">An essential GTPase which binds GTP, GDP and possibly (p)ppGpp with moderate affinity, with high nucleotide exchange rates and a fairly low GTP hydrolysis rate. Plays a role in control of the cell cycle, stress response, ribosome biogenesis and in those bacteria that undergo differentiation, in morphogenesis control.</text>
</comment>
<dbReference type="AlphaFoldDB" id="A0A3P3XTY3"/>
<reference evidence="11" key="1">
    <citation type="submission" date="2017-02" db="EMBL/GenBank/DDBJ databases">
        <authorList>
            <person name="Regsiter A."/>
            <person name="William W."/>
        </authorList>
    </citation>
    <scope>NUCLEOTIDE SEQUENCE</scope>
    <source>
        <strain evidence="11">BdmA 4</strain>
    </source>
</reference>
<dbReference type="Gene3D" id="2.70.210.12">
    <property type="entry name" value="GTP1/OBG domain"/>
    <property type="match status" value="1"/>
</dbReference>
<evidence type="ECO:0000256" key="1">
    <source>
        <dbReference type="ARBA" id="ARBA00007699"/>
    </source>
</evidence>
<dbReference type="PROSITE" id="PS51710">
    <property type="entry name" value="G_OBG"/>
    <property type="match status" value="1"/>
</dbReference>
<dbReference type="SUPFAM" id="SSF52540">
    <property type="entry name" value="P-loop containing nucleoside triphosphate hydrolases"/>
    <property type="match status" value="1"/>
</dbReference>
<dbReference type="PROSITE" id="PS51883">
    <property type="entry name" value="OBG"/>
    <property type="match status" value="1"/>
</dbReference>
<feature type="binding site" evidence="8">
    <location>
        <begin position="203"/>
        <end position="207"/>
    </location>
    <ligand>
        <name>GTP</name>
        <dbReference type="ChEBI" id="CHEBI:37565"/>
    </ligand>
</feature>
<keyword evidence="2 8" id="KW-0963">Cytoplasm</keyword>
<accession>A0A3P3XTY3</accession>
<dbReference type="GO" id="GO:0000287">
    <property type="term" value="F:magnesium ion binding"/>
    <property type="evidence" value="ECO:0007669"/>
    <property type="project" value="InterPro"/>
</dbReference>
<comment type="similarity">
    <text evidence="1 8">Belongs to the TRAFAC class OBG-HflX-like GTPase superfamily. OBG GTPase family.</text>
</comment>
<dbReference type="InterPro" id="IPR006169">
    <property type="entry name" value="GTP1_OBG_dom"/>
</dbReference>
<dbReference type="GO" id="GO:0005525">
    <property type="term" value="F:GTP binding"/>
    <property type="evidence" value="ECO:0007669"/>
    <property type="project" value="UniProtKB-UniRule"/>
</dbReference>
<organism evidence="11">
    <name type="scientific">uncultured spirochete</name>
    <dbReference type="NCBI Taxonomy" id="156406"/>
    <lineage>
        <taxon>Bacteria</taxon>
        <taxon>Pseudomonadati</taxon>
        <taxon>Spirochaetota</taxon>
        <taxon>Spirochaetia</taxon>
        <taxon>Spirochaetales</taxon>
        <taxon>environmental samples</taxon>
    </lineage>
</organism>
<dbReference type="NCBIfam" id="NF008956">
    <property type="entry name" value="PRK12299.1"/>
    <property type="match status" value="1"/>
</dbReference>
<dbReference type="PANTHER" id="PTHR11702">
    <property type="entry name" value="DEVELOPMENTALLY REGULATED GTP-BINDING PROTEIN-RELATED"/>
    <property type="match status" value="1"/>
</dbReference>
<evidence type="ECO:0000256" key="8">
    <source>
        <dbReference type="HAMAP-Rule" id="MF_01454"/>
    </source>
</evidence>
<gene>
    <name evidence="11" type="primary">obgE</name>
    <name evidence="8" type="synonym">obg</name>
    <name evidence="11" type="ORF">SPIRO4BDMA_70174</name>
</gene>
<proteinExistence type="inferred from homology"/>
<evidence type="ECO:0000256" key="3">
    <source>
        <dbReference type="ARBA" id="ARBA00022723"/>
    </source>
</evidence>
<feature type="binding site" evidence="8">
    <location>
        <begin position="318"/>
        <end position="320"/>
    </location>
    <ligand>
        <name>GTP</name>
        <dbReference type="ChEBI" id="CHEBI:37565"/>
    </ligand>
</feature>
<dbReference type="NCBIfam" id="TIGR02729">
    <property type="entry name" value="Obg_CgtA"/>
    <property type="match status" value="1"/>
</dbReference>
<dbReference type="SUPFAM" id="SSF82051">
    <property type="entry name" value="Obg GTP-binding protein N-terminal domain"/>
    <property type="match status" value="1"/>
</dbReference>
<keyword evidence="6 8" id="KW-0460">Magnesium</keyword>
<feature type="binding site" evidence="8">
    <location>
        <begin position="224"/>
        <end position="227"/>
    </location>
    <ligand>
        <name>GTP</name>
        <dbReference type="ChEBI" id="CHEBI:37565"/>
    </ligand>
</feature>
<dbReference type="InterPro" id="IPR006073">
    <property type="entry name" value="GTP-bd"/>
</dbReference>
<name>A0A3P3XTY3_9SPIR</name>
<dbReference type="GO" id="GO:0003924">
    <property type="term" value="F:GTPase activity"/>
    <property type="evidence" value="ECO:0007669"/>
    <property type="project" value="UniProtKB-UniRule"/>
</dbReference>
<dbReference type="InterPro" id="IPR036726">
    <property type="entry name" value="GTP1_OBG_dom_sf"/>
</dbReference>
<evidence type="ECO:0000259" key="9">
    <source>
        <dbReference type="PROSITE" id="PS51710"/>
    </source>
</evidence>
<evidence type="ECO:0000256" key="7">
    <source>
        <dbReference type="ARBA" id="ARBA00023134"/>
    </source>
</evidence>
<dbReference type="CDD" id="cd01898">
    <property type="entry name" value="Obg"/>
    <property type="match status" value="1"/>
</dbReference>
<dbReference type="EC" id="3.6.5.-" evidence="8"/>
<dbReference type="PIRSF" id="PIRSF002401">
    <property type="entry name" value="GTP_bd_Obg/CgtA"/>
    <property type="match status" value="1"/>
</dbReference>
<feature type="binding site" evidence="8">
    <location>
        <begin position="291"/>
        <end position="294"/>
    </location>
    <ligand>
        <name>GTP</name>
        <dbReference type="ChEBI" id="CHEBI:37565"/>
    </ligand>
</feature>
<keyword evidence="3 8" id="KW-0479">Metal-binding</keyword>
<dbReference type="Pfam" id="PF01018">
    <property type="entry name" value="GTP1_OBG"/>
    <property type="match status" value="1"/>
</dbReference>
<dbReference type="GO" id="GO:0043022">
    <property type="term" value="F:ribosome binding"/>
    <property type="evidence" value="ECO:0007669"/>
    <property type="project" value="UniProtKB-ARBA"/>
</dbReference>
<dbReference type="FunFam" id="2.70.210.12:FF:000001">
    <property type="entry name" value="GTPase Obg"/>
    <property type="match status" value="1"/>
</dbReference>
<dbReference type="PRINTS" id="PR00326">
    <property type="entry name" value="GTP1OBG"/>
</dbReference>
<feature type="binding site" evidence="8">
    <location>
        <position position="205"/>
    </location>
    <ligand>
        <name>Mg(2+)</name>
        <dbReference type="ChEBI" id="CHEBI:18420"/>
    </ligand>
</feature>